<evidence type="ECO:0000259" key="1">
    <source>
        <dbReference type="Pfam" id="PF01553"/>
    </source>
</evidence>
<dbReference type="GO" id="GO:0042840">
    <property type="term" value="P:D-glucuronate catabolic process"/>
    <property type="evidence" value="ECO:0007669"/>
    <property type="project" value="TreeGrafter"/>
</dbReference>
<gene>
    <name evidence="2" type="ORF">SAMN05660691_02551</name>
</gene>
<evidence type="ECO:0000313" key="3">
    <source>
        <dbReference type="Proteomes" id="UP000199371"/>
    </source>
</evidence>
<dbReference type="PANTHER" id="PTHR30068">
    <property type="entry name" value="URONATE ISOMERASE"/>
    <property type="match status" value="1"/>
</dbReference>
<evidence type="ECO:0000313" key="2">
    <source>
        <dbReference type="EMBL" id="SEH97672.1"/>
    </source>
</evidence>
<reference evidence="3" key="1">
    <citation type="submission" date="2016-10" db="EMBL/GenBank/DDBJ databases">
        <authorList>
            <person name="Varghese N."/>
            <person name="Submissions S."/>
        </authorList>
    </citation>
    <scope>NUCLEOTIDE SEQUENCE [LARGE SCALE GENOMIC DNA]</scope>
    <source>
        <strain evidence="3">DSM 17616</strain>
    </source>
</reference>
<dbReference type="Proteomes" id="UP000199371">
    <property type="component" value="Unassembled WGS sequence"/>
</dbReference>
<name>A0A1H6M8P7_9GAMM</name>
<proteinExistence type="predicted"/>
<dbReference type="InterPro" id="IPR002123">
    <property type="entry name" value="Plipid/glycerol_acylTrfase"/>
</dbReference>
<dbReference type="EMBL" id="FNXF01000009">
    <property type="protein sequence ID" value="SEH97672.1"/>
    <property type="molecule type" value="Genomic_DNA"/>
</dbReference>
<feature type="domain" description="Phospholipid/glycerol acyltransferase" evidence="1">
    <location>
        <begin position="93"/>
        <end position="242"/>
    </location>
</feature>
<keyword evidence="2" id="KW-0012">Acyltransferase</keyword>
<keyword evidence="3" id="KW-1185">Reference proteome</keyword>
<dbReference type="PANTHER" id="PTHR30068:SF3">
    <property type="entry name" value="PHOSPHOLIPID_GLYCEROL ACYLTRANSFERASE DOMAIN-CONTAINING PROTEIN"/>
    <property type="match status" value="1"/>
</dbReference>
<sequence>MIPVPDQDLYADIRPYNDDEVAPAIARLIADDEFIQAILHYRFPHLSGPFGWLLSPMVKFALKRRWAKLNSVHAVQKQVASFMDRMIDNTTNKITVSGLENLTPSQAYLFVSNHRDIAMDPALVNWCLHHNGFDTVRIAIGDNLLRKACATELMKLNKSFIVKRGAKGPREMLKNFSQLSAYIKHSLQQQQSVWIAQKEGRAKDGNDETDPAILKMFYMEGKKRGEDFATYMAGLNIVPVCLSYEYDPCDINKINELWQKHTEGSYQKGEFEDIDSIIKGIVGYKGRVHVAFGKPLTTVPAEPEQLAAVIDQQIWQQYRLFPVNYLAAGQQHVSVDEAVVELWQQRLQTLPTGAAPMLSALYAAPLIKQQLQQQTEHST</sequence>
<dbReference type="AlphaFoldDB" id="A0A1H6M8P7"/>
<dbReference type="STRING" id="173990.SAMN05660691_02551"/>
<dbReference type="SUPFAM" id="SSF69593">
    <property type="entry name" value="Glycerol-3-phosphate (1)-acyltransferase"/>
    <property type="match status" value="1"/>
</dbReference>
<organism evidence="2 3">
    <name type="scientific">Rheinheimera pacifica</name>
    <dbReference type="NCBI Taxonomy" id="173990"/>
    <lineage>
        <taxon>Bacteria</taxon>
        <taxon>Pseudomonadati</taxon>
        <taxon>Pseudomonadota</taxon>
        <taxon>Gammaproteobacteria</taxon>
        <taxon>Chromatiales</taxon>
        <taxon>Chromatiaceae</taxon>
        <taxon>Rheinheimera</taxon>
    </lineage>
</organism>
<dbReference type="GO" id="GO:0019698">
    <property type="term" value="P:D-galacturonate catabolic process"/>
    <property type="evidence" value="ECO:0007669"/>
    <property type="project" value="TreeGrafter"/>
</dbReference>
<dbReference type="Pfam" id="PF01553">
    <property type="entry name" value="Acyltransferase"/>
    <property type="match status" value="1"/>
</dbReference>
<dbReference type="GO" id="GO:0016746">
    <property type="term" value="F:acyltransferase activity"/>
    <property type="evidence" value="ECO:0007669"/>
    <property type="project" value="UniProtKB-KW"/>
</dbReference>
<accession>A0A1H6M8P7</accession>
<protein>
    <submittedName>
        <fullName evidence="2">Acyltransferase</fullName>
    </submittedName>
</protein>
<keyword evidence="2" id="KW-0808">Transferase</keyword>